<name>A0A543N773_9ACTN</name>
<sequence length="967" mass="106410">MKEGLSTNGRQGGSDERSNTWKEQDPPVPAFRRLDSLFALVKLDPYRIRDQYNDQSSEDDGDKSEQEGEPQDQDTGQSREDARSEGKQNNNLNAQDRKIYVHVINALWGQQPPKPDVPWSRRLWRFKKWLYWVLAWATSVSFGKLDEKVLSPLSFIVTSVASVGVPSIAAAFGNFNTFVTVSAAVLLMLLNTALWFLVLFPWRKYVWLQKQPHSLREPQNGAEPNGTRHYREVGVRVLNAYHEKTNKNQAFDAEDPPDIQKLAVNALLSDLEDAYGISRWRHRWPWPRRQRFRLPTLIADVRHLSEAEVHLLRLIERARLSWKFPDPLVVTLVRPRGQPLPAGIAGDVAARARRDARKEKEGAIQPPEVREWRRVRYLIGRVGQQRTLTMAVDTASAKGEVEPDRHFAYTKAMLALRTSAYTGCALSAVVTLLAAGSLTAHALNPCVQGAALTPPSDVDNRGKECVGLTDGSFAFDDRLERVQQRIAEENEAVEKSDEPYVTVVYLGAMSREGGSADGGNGDSDALAGVHGELAGLAVRQREHNEDRSGTGDDPSPALRVLLANTGARWQHGREVARLVAERARDPERAGDERIVAAVGFGQSLEPTTEAVRELTRAAIPMVGSTTTFDGIAEMETGGSSPFFYPVAPSNTRIATQAAHWARYGASPAEEGSAGHRLEPADTAVALADDTQDESYGVDLASTFMREFSTRGGQAYQQRGAAPHTTAGGEELPEGVVPYGAEAGRTLGERIERICRTDPTPDVVYYAGRSDEFGQLYGNLPRNGACADGMTVIGSDDIAKYITDHIENLSENTGDFPVFYTPLAASDTRSNTSELNEDGFYSELDTFTAEELDLGEENPGRERPSTAHAVMANDTLTVVARAATRAGLADMEHRGDWETPTYLDVELRATERVAGVSGVLGFGGEEDRWKDDKLVQLVQAGPRQEQQFIAACGRITPSTGDTGPNCYR</sequence>
<feature type="compositionally biased region" description="Acidic residues" evidence="1">
    <location>
        <begin position="56"/>
        <end position="72"/>
    </location>
</feature>
<feature type="compositionally biased region" description="Basic and acidic residues" evidence="1">
    <location>
        <begin position="13"/>
        <end position="25"/>
    </location>
</feature>
<feature type="transmembrane region" description="Helical" evidence="2">
    <location>
        <begin position="178"/>
        <end position="200"/>
    </location>
</feature>
<dbReference type="Gene3D" id="3.40.50.2300">
    <property type="match status" value="2"/>
</dbReference>
<protein>
    <submittedName>
        <fullName evidence="3">ABC-type branched-subunit amino acid transport system substrate-binding protein</fullName>
    </submittedName>
</protein>
<evidence type="ECO:0000313" key="3">
    <source>
        <dbReference type="EMBL" id="TQN27675.1"/>
    </source>
</evidence>
<dbReference type="Proteomes" id="UP000317422">
    <property type="component" value="Unassembled WGS sequence"/>
</dbReference>
<feature type="transmembrane region" description="Helical" evidence="2">
    <location>
        <begin position="152"/>
        <end position="172"/>
    </location>
</feature>
<keyword evidence="2" id="KW-0812">Transmembrane</keyword>
<comment type="caution">
    <text evidence="3">The sequence shown here is derived from an EMBL/GenBank/DDBJ whole genome shotgun (WGS) entry which is preliminary data.</text>
</comment>
<accession>A0A543N773</accession>
<feature type="region of interest" description="Disordered" evidence="1">
    <location>
        <begin position="1"/>
        <end position="28"/>
    </location>
</feature>
<reference evidence="3 4" key="1">
    <citation type="submission" date="2019-06" db="EMBL/GenBank/DDBJ databases">
        <title>Sequencing the genomes of 1000 actinobacteria strains.</title>
        <authorList>
            <person name="Klenk H.-P."/>
        </authorList>
    </citation>
    <scope>NUCLEOTIDE SEQUENCE [LARGE SCALE GENOMIC DNA]</scope>
    <source>
        <strain evidence="3 4">DSM 45015</strain>
    </source>
</reference>
<dbReference type="InterPro" id="IPR028082">
    <property type="entry name" value="Peripla_BP_I"/>
</dbReference>
<evidence type="ECO:0000256" key="1">
    <source>
        <dbReference type="SAM" id="MobiDB-lite"/>
    </source>
</evidence>
<feature type="compositionally biased region" description="Basic and acidic residues" evidence="1">
    <location>
        <begin position="77"/>
        <end position="86"/>
    </location>
</feature>
<feature type="region of interest" description="Disordered" evidence="1">
    <location>
        <begin position="49"/>
        <end position="91"/>
    </location>
</feature>
<gene>
    <name evidence="3" type="ORF">FHX37_4400</name>
</gene>
<feature type="transmembrane region" description="Helical" evidence="2">
    <location>
        <begin position="420"/>
        <end position="443"/>
    </location>
</feature>
<evidence type="ECO:0000256" key="2">
    <source>
        <dbReference type="SAM" id="Phobius"/>
    </source>
</evidence>
<dbReference type="AlphaFoldDB" id="A0A543N773"/>
<organism evidence="3 4">
    <name type="scientific">Haloactinospora alba</name>
    <dbReference type="NCBI Taxonomy" id="405555"/>
    <lineage>
        <taxon>Bacteria</taxon>
        <taxon>Bacillati</taxon>
        <taxon>Actinomycetota</taxon>
        <taxon>Actinomycetes</taxon>
        <taxon>Streptosporangiales</taxon>
        <taxon>Nocardiopsidaceae</taxon>
        <taxon>Haloactinospora</taxon>
    </lineage>
</organism>
<dbReference type="EMBL" id="VFQC01000003">
    <property type="protein sequence ID" value="TQN27675.1"/>
    <property type="molecule type" value="Genomic_DNA"/>
</dbReference>
<keyword evidence="4" id="KW-1185">Reference proteome</keyword>
<proteinExistence type="predicted"/>
<dbReference type="SUPFAM" id="SSF53822">
    <property type="entry name" value="Periplasmic binding protein-like I"/>
    <property type="match status" value="1"/>
</dbReference>
<evidence type="ECO:0000313" key="4">
    <source>
        <dbReference type="Proteomes" id="UP000317422"/>
    </source>
</evidence>
<keyword evidence="2" id="KW-0472">Membrane</keyword>
<keyword evidence="2" id="KW-1133">Transmembrane helix</keyword>